<evidence type="ECO:0000256" key="2">
    <source>
        <dbReference type="SAM" id="MobiDB-lite"/>
    </source>
</evidence>
<dbReference type="VEuPathDB" id="CryptoDB:Cvel_28317"/>
<dbReference type="PANTHER" id="PTHR44809:SF1">
    <property type="entry name" value="PROTEIN O-MANNOSYL-TRANSFERASE TMTC1"/>
    <property type="match status" value="1"/>
</dbReference>
<gene>
    <name evidence="4" type="ORF">Cvel_28317</name>
</gene>
<evidence type="ECO:0000256" key="1">
    <source>
        <dbReference type="PROSITE-ProRule" id="PRU00339"/>
    </source>
</evidence>
<dbReference type="AlphaFoldDB" id="A0A0G4HJN2"/>
<dbReference type="InterPro" id="IPR019734">
    <property type="entry name" value="TPR_rpt"/>
</dbReference>
<dbReference type="PROSITE" id="PS50005">
    <property type="entry name" value="TPR"/>
    <property type="match status" value="2"/>
</dbReference>
<evidence type="ECO:0000313" key="4">
    <source>
        <dbReference type="EMBL" id="CEM44383.1"/>
    </source>
</evidence>
<organism evidence="4">
    <name type="scientific">Chromera velia CCMP2878</name>
    <dbReference type="NCBI Taxonomy" id="1169474"/>
    <lineage>
        <taxon>Eukaryota</taxon>
        <taxon>Sar</taxon>
        <taxon>Alveolata</taxon>
        <taxon>Colpodellida</taxon>
        <taxon>Chromeraceae</taxon>
        <taxon>Chromera</taxon>
    </lineage>
</organism>
<feature type="compositionally biased region" description="Low complexity" evidence="2">
    <location>
        <begin position="153"/>
        <end position="183"/>
    </location>
</feature>
<dbReference type="InterPro" id="IPR052943">
    <property type="entry name" value="TMTC_O-mannosyl-trnsfr"/>
</dbReference>
<feature type="repeat" description="TPR" evidence="1">
    <location>
        <begin position="550"/>
        <end position="583"/>
    </location>
</feature>
<feature type="repeat" description="TPR" evidence="1">
    <location>
        <begin position="481"/>
        <end position="514"/>
    </location>
</feature>
<name>A0A0G4HJN2_9ALVE</name>
<reference evidence="4" key="1">
    <citation type="submission" date="2014-11" db="EMBL/GenBank/DDBJ databases">
        <authorList>
            <person name="Otto D Thomas"/>
            <person name="Naeem Raeece"/>
        </authorList>
    </citation>
    <scope>NUCLEOTIDE SEQUENCE</scope>
</reference>
<keyword evidence="1" id="KW-0802">TPR repeat</keyword>
<dbReference type="Pfam" id="PF14559">
    <property type="entry name" value="TPR_19"/>
    <property type="match status" value="1"/>
</dbReference>
<dbReference type="PANTHER" id="PTHR44809">
    <property type="match status" value="1"/>
</dbReference>
<dbReference type="SMART" id="SM00028">
    <property type="entry name" value="TPR"/>
    <property type="match status" value="6"/>
</dbReference>
<protein>
    <submittedName>
        <fullName evidence="4">Uncharacterized protein</fullName>
    </submittedName>
</protein>
<dbReference type="PROSITE" id="PS51257">
    <property type="entry name" value="PROKAR_LIPOPROTEIN"/>
    <property type="match status" value="1"/>
</dbReference>
<dbReference type="Gene3D" id="1.25.40.10">
    <property type="entry name" value="Tetratricopeptide repeat domain"/>
    <property type="match status" value="2"/>
</dbReference>
<sequence>MTFIFLRVAALLSLGALLTTVYSTLSCPKVRSHIALCLAVRLQRPSLLDWASADIEAWSAGTHRECPLWGKSPLQAAVLLDDVHMASLLLLGPLAILDSHHPHTTSPPPLSDLHMGALSFPQVASSTSAGTGGHSEVLVEDAHALTQGPPSPSQHLSSSSSSAEAQSQSQGGESRSSSSSSSSTTKAGGLPLLVDLPPLETLTSLSASDAMTELVTTASEVFRGPRDPHARLRLGRVLSKRETFAEQATRQLQLAVRLDPHNVRISVELARFLWKVRGDDAGGGRILFDLFVRWPSHPQVMIALSEFVLEVDGDSQTARDLLMDALQLEPDDVDAQVMLASLLLGHHDSILRRRGARLLRMSFFMSKRHAGVNYLLGKMARERRELREAEIFLRTSIQTDPHLADARYQLALTLDSLAVDRNNQTMRLGEVRLLYVECTRLDPSHADAFNELALLTKNRLGDSRRAEDLYAQGLRVDPHHPGLLNNLATLQFLSGRFEEAETLWRQCIQVDPNGAHARNNLANVVKQLHGDLREAEMLYLEAINLDPTVPQFYNNYGRLLQMKGQHGEAEELFRVALEMDPSFAIARRNLGEALKRSATNPSAPEEARSEGRCRFALEIIEADRAALLSEEEGGVAGRTKTKRALEERIKVWEALERVAVGSSSSSSSSRCGNRNRGSHVDGEVEREGESSEIALDRLSAVFHCFAEEALRSDAGLLSVCVLVNLVLASVALIHPLVPQSFVSLLRGLSPSDSNSGSPSIFKLDWGEMEEREGDGRIKSVHLGSETVGLRLGEFQDETEK</sequence>
<accession>A0A0G4HJN2</accession>
<dbReference type="Pfam" id="PF13431">
    <property type="entry name" value="TPR_17"/>
    <property type="match status" value="1"/>
</dbReference>
<feature type="region of interest" description="Disordered" evidence="2">
    <location>
        <begin position="145"/>
        <end position="192"/>
    </location>
</feature>
<feature type="chain" id="PRO_5005191531" evidence="3">
    <location>
        <begin position="27"/>
        <end position="800"/>
    </location>
</feature>
<evidence type="ECO:0000256" key="3">
    <source>
        <dbReference type="SAM" id="SignalP"/>
    </source>
</evidence>
<feature type="compositionally biased region" description="Basic and acidic residues" evidence="2">
    <location>
        <begin position="678"/>
        <end position="687"/>
    </location>
</feature>
<dbReference type="SUPFAM" id="SSF48452">
    <property type="entry name" value="TPR-like"/>
    <property type="match status" value="2"/>
</dbReference>
<keyword evidence="3" id="KW-0732">Signal</keyword>
<proteinExistence type="predicted"/>
<dbReference type="InterPro" id="IPR011990">
    <property type="entry name" value="TPR-like_helical_dom_sf"/>
</dbReference>
<feature type="region of interest" description="Disordered" evidence="2">
    <location>
        <begin position="663"/>
        <end position="687"/>
    </location>
</feature>
<feature type="signal peptide" evidence="3">
    <location>
        <begin position="1"/>
        <end position="26"/>
    </location>
</feature>
<dbReference type="EMBL" id="CDMZ01002915">
    <property type="protein sequence ID" value="CEM44383.1"/>
    <property type="molecule type" value="Genomic_DNA"/>
</dbReference>